<reference evidence="2 3" key="1">
    <citation type="journal article" date="2016" name="Mol. Biol. Evol.">
        <title>Comparative Genomics of Early-Diverging Mushroom-Forming Fungi Provides Insights into the Origins of Lignocellulose Decay Capabilities.</title>
        <authorList>
            <person name="Nagy L.G."/>
            <person name="Riley R."/>
            <person name="Tritt A."/>
            <person name="Adam C."/>
            <person name="Daum C."/>
            <person name="Floudas D."/>
            <person name="Sun H."/>
            <person name="Yadav J.S."/>
            <person name="Pangilinan J."/>
            <person name="Larsson K.H."/>
            <person name="Matsuura K."/>
            <person name="Barry K."/>
            <person name="Labutti K."/>
            <person name="Kuo R."/>
            <person name="Ohm R.A."/>
            <person name="Bhattacharya S.S."/>
            <person name="Shirouzu T."/>
            <person name="Yoshinaga Y."/>
            <person name="Martin F.M."/>
            <person name="Grigoriev I.V."/>
            <person name="Hibbett D.S."/>
        </authorList>
    </citation>
    <scope>NUCLEOTIDE SEQUENCE [LARGE SCALE GENOMIC DNA]</scope>
    <source>
        <strain evidence="2 3">93-53</strain>
    </source>
</reference>
<name>A0A165AWN3_9APHY</name>
<dbReference type="GeneID" id="63823603"/>
<evidence type="ECO:0000313" key="2">
    <source>
        <dbReference type="EMBL" id="KZS99797.1"/>
    </source>
</evidence>
<dbReference type="STRING" id="1314785.A0A165AWN3"/>
<organism evidence="2 3">
    <name type="scientific">Laetiporus sulphureus 93-53</name>
    <dbReference type="NCBI Taxonomy" id="1314785"/>
    <lineage>
        <taxon>Eukaryota</taxon>
        <taxon>Fungi</taxon>
        <taxon>Dikarya</taxon>
        <taxon>Basidiomycota</taxon>
        <taxon>Agaricomycotina</taxon>
        <taxon>Agaricomycetes</taxon>
        <taxon>Polyporales</taxon>
        <taxon>Laetiporus</taxon>
    </lineage>
</organism>
<evidence type="ECO:0000313" key="3">
    <source>
        <dbReference type="Proteomes" id="UP000076871"/>
    </source>
</evidence>
<dbReference type="RefSeq" id="XP_040757538.1">
    <property type="nucleotide sequence ID" value="XM_040906574.1"/>
</dbReference>
<dbReference type="AlphaFoldDB" id="A0A165AWN3"/>
<dbReference type="Pfam" id="PF12770">
    <property type="entry name" value="CHAT"/>
    <property type="match status" value="1"/>
</dbReference>
<dbReference type="OrthoDB" id="2787639at2759"/>
<dbReference type="InParanoid" id="A0A165AWN3"/>
<dbReference type="InterPro" id="IPR024983">
    <property type="entry name" value="CHAT_dom"/>
</dbReference>
<feature type="domain" description="CHAT" evidence="1">
    <location>
        <begin position="349"/>
        <end position="630"/>
    </location>
</feature>
<accession>A0A165AWN3</accession>
<keyword evidence="3" id="KW-1185">Reference proteome</keyword>
<evidence type="ECO:0000259" key="1">
    <source>
        <dbReference type="Pfam" id="PF12770"/>
    </source>
</evidence>
<dbReference type="EMBL" id="KV427714">
    <property type="protein sequence ID" value="KZS99797.1"/>
    <property type="molecule type" value="Genomic_DNA"/>
</dbReference>
<dbReference type="Proteomes" id="UP000076871">
    <property type="component" value="Unassembled WGS sequence"/>
</dbReference>
<sequence>MRFRCKEVSIYQCDIKILQDGIQSLRDAVSIVPSVAPQLADHIMSLAASLEVYYADAEQDPSVVSEAMNLYRSAAASPSAPIKIKYNAATGWARTATFCDNPYALDAYETAIGILPQFASLALDVLDRHKAISRLAAGIASDAAACAIHLKQNAKAVEYLEQGRSVFWRQSMQLRTPMTELAERDPDLADRLMELACDLNLSSFRTRQSGHSKARSEFIAREGSKRRALALEWDEKIAAARTMEGYEKFLHSPSYTQLAQAMKHGIIVLLSATASTCHAIILTSDQSEARILPIPAFTDVLARTLAANLHEILKRANGRSRQVDDQRLSGVARHFQSDRDRAASHFNRLLEVLWKNLIKLIVEFLGLQTVPKLPRLIWCCTGSLALLPIHAAGIYSGSNLVSISDFVISSYTPTISNITSENAHFDIVEQGVKVLLTGQTYTPNLPALPNVTVEFEKITAVLQSSGSNAVCTQLTGDHATRNGVLEVLQESHIAHFACHGLTSTDPLSSAIVLNDGDLTVDRLMRTPLTNARLVFLSACQTAQLNPSEPDESIHIAAAMLFAGFNGVVATMWAISDADAPKLAEEFYRQLFQSGSVDFNDTAQCLHDAVKQCRLSGVPPLRWAPFIHMGR</sequence>
<protein>
    <recommendedName>
        <fullName evidence="1">CHAT domain-containing protein</fullName>
    </recommendedName>
</protein>
<proteinExistence type="predicted"/>
<gene>
    <name evidence="2" type="ORF">LAESUDRAFT_70512</name>
</gene>